<name>A0A8C0CQL4_BALMU</name>
<keyword evidence="1" id="KW-1133">Transmembrane helix</keyword>
<dbReference type="AlphaFoldDB" id="A0A8C0CQL4"/>
<accession>A0A8C0CQL4</accession>
<sequence>MRALNQVAIRGVDSEGSARVCALVAAVVLMIQHIFTLKRKTQWKINIIEMNIG</sequence>
<evidence type="ECO:0000256" key="1">
    <source>
        <dbReference type="SAM" id="Phobius"/>
    </source>
</evidence>
<evidence type="ECO:0000313" key="2">
    <source>
        <dbReference type="Ensembl" id="ENSBMSP00010008458.1"/>
    </source>
</evidence>
<keyword evidence="1" id="KW-0472">Membrane</keyword>
<keyword evidence="1" id="KW-0812">Transmembrane</keyword>
<feature type="transmembrane region" description="Helical" evidence="1">
    <location>
        <begin position="16"/>
        <end position="35"/>
    </location>
</feature>
<dbReference type="Ensembl" id="ENSBMST00010009429.1">
    <property type="protein sequence ID" value="ENSBMSP00010008458.1"/>
    <property type="gene ID" value="ENSBMSG00010006255.1"/>
</dbReference>
<organism evidence="2">
    <name type="scientific">Balaenoptera musculus</name>
    <name type="common">Blue whale</name>
    <dbReference type="NCBI Taxonomy" id="9771"/>
    <lineage>
        <taxon>Eukaryota</taxon>
        <taxon>Metazoa</taxon>
        <taxon>Chordata</taxon>
        <taxon>Craniata</taxon>
        <taxon>Vertebrata</taxon>
        <taxon>Euteleostomi</taxon>
        <taxon>Mammalia</taxon>
        <taxon>Eutheria</taxon>
        <taxon>Laurasiatheria</taxon>
        <taxon>Artiodactyla</taxon>
        <taxon>Whippomorpha</taxon>
        <taxon>Cetacea</taxon>
        <taxon>Mysticeti</taxon>
        <taxon>Balaenopteridae</taxon>
        <taxon>Balaenoptera</taxon>
    </lineage>
</organism>
<reference evidence="2" key="1">
    <citation type="submission" date="2023-09" db="UniProtKB">
        <authorList>
            <consortium name="Ensembl"/>
        </authorList>
    </citation>
    <scope>IDENTIFICATION</scope>
</reference>
<proteinExistence type="predicted"/>
<protein>
    <submittedName>
        <fullName evidence="2">Uncharacterized protein</fullName>
    </submittedName>
</protein>